<feature type="binding site" evidence="7">
    <location>
        <position position="126"/>
    </location>
    <ligand>
        <name>Zn(2+)</name>
        <dbReference type="ChEBI" id="CHEBI:29105"/>
        <label>1</label>
    </ligand>
</feature>
<dbReference type="InterPro" id="IPR024079">
    <property type="entry name" value="MetalloPept_cat_dom_sf"/>
</dbReference>
<dbReference type="PANTHER" id="PTHR10201:SF323">
    <property type="entry name" value="MATRIX METALLOPROTEINASE-21"/>
    <property type="match status" value="1"/>
</dbReference>
<feature type="binding site" evidence="7">
    <location>
        <position position="180"/>
    </location>
    <ligand>
        <name>Zn(2+)</name>
        <dbReference type="ChEBI" id="CHEBI:29105"/>
        <label>2</label>
        <note>catalytic</note>
    </ligand>
</feature>
<sequence>MAKLSQRTMGGRAYRGSPHGFQKFFKLEVDGVFGPQMKEAMTACRCGVSDVLDPVDLQVFGSWKHRDLTFCFGKQSTQLSADIFKASVTRAMTTWANSGVVLSFTKVAPGQNLDIFIEFRQANDPDHSVVGGVAAHADFPPGYSLIVKTTPLPLHFDDEEPKWADGAVPGALDLETVGLHELDHILGLKHSEVLGAIIYPFVYENVMNRRLTADDLKGIRNLYAS</sequence>
<feature type="binding site" evidence="7">
    <location>
        <position position="155"/>
    </location>
    <ligand>
        <name>Zn(2+)</name>
        <dbReference type="ChEBI" id="CHEBI:29105"/>
        <label>1</label>
    </ligand>
</feature>
<gene>
    <name evidence="9" type="ORF">EDB81DRAFT_908738</name>
</gene>
<keyword evidence="2 7" id="KW-0479">Metal-binding</keyword>
<comment type="cofactor">
    <cofactor evidence="7">
        <name>Zn(2+)</name>
        <dbReference type="ChEBI" id="CHEBI:29105"/>
    </cofactor>
    <text evidence="7">Binds 2 Zn(2+) ions per subunit.</text>
</comment>
<evidence type="ECO:0000256" key="5">
    <source>
        <dbReference type="ARBA" id="ARBA00023049"/>
    </source>
</evidence>
<dbReference type="InterPro" id="IPR036365">
    <property type="entry name" value="PGBD-like_sf"/>
</dbReference>
<evidence type="ECO:0000256" key="4">
    <source>
        <dbReference type="ARBA" id="ARBA00022833"/>
    </source>
</evidence>
<dbReference type="EMBL" id="JAGMUV010000002">
    <property type="protein sequence ID" value="KAH7170203.1"/>
    <property type="molecule type" value="Genomic_DNA"/>
</dbReference>
<name>A0A9P9FQZ6_9HYPO</name>
<evidence type="ECO:0000256" key="7">
    <source>
        <dbReference type="PIRSR" id="PIRSR621190-2"/>
    </source>
</evidence>
<feature type="binding site" evidence="7">
    <location>
        <position position="160"/>
    </location>
    <ligand>
        <name>Ca(2+)</name>
        <dbReference type="ChEBI" id="CHEBI:29108"/>
        <label>1</label>
    </ligand>
</feature>
<accession>A0A9P9FQZ6</accession>
<keyword evidence="7" id="KW-0106">Calcium</keyword>
<evidence type="ECO:0000313" key="10">
    <source>
        <dbReference type="Proteomes" id="UP000738349"/>
    </source>
</evidence>
<reference evidence="9" key="1">
    <citation type="journal article" date="2021" name="Nat. Commun.">
        <title>Genetic determinants of endophytism in the Arabidopsis root mycobiome.</title>
        <authorList>
            <person name="Mesny F."/>
            <person name="Miyauchi S."/>
            <person name="Thiergart T."/>
            <person name="Pickel B."/>
            <person name="Atanasova L."/>
            <person name="Karlsson M."/>
            <person name="Huettel B."/>
            <person name="Barry K.W."/>
            <person name="Haridas S."/>
            <person name="Chen C."/>
            <person name="Bauer D."/>
            <person name="Andreopoulos W."/>
            <person name="Pangilinan J."/>
            <person name="LaButti K."/>
            <person name="Riley R."/>
            <person name="Lipzen A."/>
            <person name="Clum A."/>
            <person name="Drula E."/>
            <person name="Henrissat B."/>
            <person name="Kohler A."/>
            <person name="Grigoriev I.V."/>
            <person name="Martin F.M."/>
            <person name="Hacquard S."/>
        </authorList>
    </citation>
    <scope>NUCLEOTIDE SEQUENCE</scope>
    <source>
        <strain evidence="9">MPI-CAGE-AT-0147</strain>
    </source>
</reference>
<dbReference type="SUPFAM" id="SSF47090">
    <property type="entry name" value="PGBD-like"/>
    <property type="match status" value="1"/>
</dbReference>
<feature type="binding site" evidence="7">
    <location>
        <position position="160"/>
    </location>
    <ligand>
        <name>Ca(2+)</name>
        <dbReference type="ChEBI" id="CHEBI:29108"/>
        <label>3</label>
    </ligand>
</feature>
<comment type="cofactor">
    <cofactor evidence="7">
        <name>Ca(2+)</name>
        <dbReference type="ChEBI" id="CHEBI:29108"/>
    </cofactor>
    <text evidence="7">Can bind about 5 Ca(2+) ions per subunit.</text>
</comment>
<keyword evidence="5" id="KW-0482">Metalloprotease</keyword>
<feature type="binding site" evidence="7">
    <location>
        <position position="157"/>
    </location>
    <ligand>
        <name>Ca(2+)</name>
        <dbReference type="ChEBI" id="CHEBI:29108"/>
        <label>3</label>
    </ligand>
</feature>
<protein>
    <submittedName>
        <fullName evidence="9">Matrixin-domain-containing protein</fullName>
    </submittedName>
</protein>
<feature type="domain" description="Peptidase metallopeptidase" evidence="8">
    <location>
        <begin position="59"/>
        <end position="225"/>
    </location>
</feature>
<dbReference type="GO" id="GO:0004222">
    <property type="term" value="F:metalloendopeptidase activity"/>
    <property type="evidence" value="ECO:0007669"/>
    <property type="project" value="InterPro"/>
</dbReference>
<feature type="binding site" description="in inhibited form" evidence="7">
    <location>
        <position position="46"/>
    </location>
    <ligand>
        <name>Zn(2+)</name>
        <dbReference type="ChEBI" id="CHEBI:29105"/>
        <label>2</label>
        <note>catalytic</note>
    </ligand>
</feature>
<dbReference type="Proteomes" id="UP000738349">
    <property type="component" value="Unassembled WGS sequence"/>
</dbReference>
<dbReference type="Pfam" id="PF00413">
    <property type="entry name" value="Peptidase_M10"/>
    <property type="match status" value="1"/>
</dbReference>
<keyword evidence="3" id="KW-0378">Hydrolase</keyword>
<dbReference type="SMART" id="SM00235">
    <property type="entry name" value="ZnMc"/>
    <property type="match status" value="1"/>
</dbReference>
<keyword evidence="1" id="KW-0645">Protease</keyword>
<feature type="binding site" evidence="7">
    <location>
        <position position="190"/>
    </location>
    <ligand>
        <name>Zn(2+)</name>
        <dbReference type="ChEBI" id="CHEBI:29105"/>
        <label>2</label>
        <note>catalytic</note>
    </ligand>
</feature>
<dbReference type="GO" id="GO:0031012">
    <property type="term" value="C:extracellular matrix"/>
    <property type="evidence" value="ECO:0007669"/>
    <property type="project" value="InterPro"/>
</dbReference>
<evidence type="ECO:0000256" key="3">
    <source>
        <dbReference type="ARBA" id="ARBA00022801"/>
    </source>
</evidence>
<feature type="binding site" evidence="7">
    <location>
        <position position="136"/>
    </location>
    <ligand>
        <name>Zn(2+)</name>
        <dbReference type="ChEBI" id="CHEBI:29105"/>
        <label>1</label>
    </ligand>
</feature>
<proteinExistence type="predicted"/>
<dbReference type="Gene3D" id="3.40.390.10">
    <property type="entry name" value="Collagenase (Catalytic Domain)"/>
    <property type="match status" value="1"/>
</dbReference>
<keyword evidence="10" id="KW-1185">Reference proteome</keyword>
<feature type="binding site" evidence="7">
    <location>
        <position position="114"/>
    </location>
    <ligand>
        <name>Ca(2+)</name>
        <dbReference type="ChEBI" id="CHEBI:29108"/>
        <label>2</label>
    </ligand>
</feature>
<dbReference type="InterPro" id="IPR001818">
    <property type="entry name" value="Pept_M10_metallopeptidase"/>
</dbReference>
<dbReference type="OrthoDB" id="406838at2759"/>
<dbReference type="PANTHER" id="PTHR10201">
    <property type="entry name" value="MATRIX METALLOPROTEINASE"/>
    <property type="match status" value="1"/>
</dbReference>
<dbReference type="SUPFAM" id="SSF55486">
    <property type="entry name" value="Metalloproteases ('zincins'), catalytic domain"/>
    <property type="match status" value="1"/>
</dbReference>
<feature type="binding site" evidence="7">
    <location>
        <position position="158"/>
    </location>
    <ligand>
        <name>Ca(2+)</name>
        <dbReference type="ChEBI" id="CHEBI:29108"/>
        <label>1</label>
    </ligand>
</feature>
<feature type="binding site" evidence="7">
    <location>
        <position position="184"/>
    </location>
    <ligand>
        <name>Zn(2+)</name>
        <dbReference type="ChEBI" id="CHEBI:29105"/>
        <label>2</label>
        <note>catalytic</note>
    </ligand>
</feature>
<evidence type="ECO:0000256" key="2">
    <source>
        <dbReference type="ARBA" id="ARBA00022723"/>
    </source>
</evidence>
<dbReference type="InterPro" id="IPR006026">
    <property type="entry name" value="Peptidase_Metallo"/>
</dbReference>
<organism evidence="9 10">
    <name type="scientific">Dactylonectria macrodidyma</name>
    <dbReference type="NCBI Taxonomy" id="307937"/>
    <lineage>
        <taxon>Eukaryota</taxon>
        <taxon>Fungi</taxon>
        <taxon>Dikarya</taxon>
        <taxon>Ascomycota</taxon>
        <taxon>Pezizomycotina</taxon>
        <taxon>Sordariomycetes</taxon>
        <taxon>Hypocreomycetidae</taxon>
        <taxon>Hypocreales</taxon>
        <taxon>Nectriaceae</taxon>
        <taxon>Dactylonectria</taxon>
    </lineage>
</organism>
<evidence type="ECO:0000259" key="8">
    <source>
        <dbReference type="SMART" id="SM00235"/>
    </source>
</evidence>
<dbReference type="PRINTS" id="PR00138">
    <property type="entry name" value="MATRIXIN"/>
</dbReference>
<keyword evidence="4 7" id="KW-0862">Zinc</keyword>
<feature type="active site" evidence="6">
    <location>
        <position position="181"/>
    </location>
</feature>
<evidence type="ECO:0000313" key="9">
    <source>
        <dbReference type="EMBL" id="KAH7170203.1"/>
    </source>
</evidence>
<comment type="caution">
    <text evidence="9">The sequence shown here is derived from an EMBL/GenBank/DDBJ whole genome shotgun (WGS) entry which is preliminary data.</text>
</comment>
<dbReference type="AlphaFoldDB" id="A0A9P9FQZ6"/>
<evidence type="ECO:0000256" key="1">
    <source>
        <dbReference type="ARBA" id="ARBA00022670"/>
    </source>
</evidence>
<dbReference type="GO" id="GO:0006508">
    <property type="term" value="P:proteolysis"/>
    <property type="evidence" value="ECO:0007669"/>
    <property type="project" value="UniProtKB-KW"/>
</dbReference>
<evidence type="ECO:0000256" key="6">
    <source>
        <dbReference type="PIRSR" id="PIRSR621190-1"/>
    </source>
</evidence>
<dbReference type="GO" id="GO:0008270">
    <property type="term" value="F:zinc ion binding"/>
    <property type="evidence" value="ECO:0007669"/>
    <property type="project" value="InterPro"/>
</dbReference>
<dbReference type="InterPro" id="IPR021190">
    <property type="entry name" value="Pept_M10A"/>
</dbReference>